<keyword evidence="3" id="KW-1185">Reference proteome</keyword>
<proteinExistence type="predicted"/>
<name>A0A0B5D829_9ACTN</name>
<organism evidence="2 3">
    <name type="scientific">Streptomyces nodosus</name>
    <dbReference type="NCBI Taxonomy" id="40318"/>
    <lineage>
        <taxon>Bacteria</taxon>
        <taxon>Bacillati</taxon>
        <taxon>Actinomycetota</taxon>
        <taxon>Actinomycetes</taxon>
        <taxon>Kitasatosporales</taxon>
        <taxon>Streptomycetaceae</taxon>
        <taxon>Streptomyces</taxon>
    </lineage>
</organism>
<dbReference type="STRING" id="40318.SNOD_04455"/>
<dbReference type="Proteomes" id="UP000031526">
    <property type="component" value="Chromosome"/>
</dbReference>
<evidence type="ECO:0000259" key="1">
    <source>
        <dbReference type="Pfam" id="PF07228"/>
    </source>
</evidence>
<dbReference type="EMBL" id="CP009313">
    <property type="protein sequence ID" value="AJE39364.1"/>
    <property type="molecule type" value="Genomic_DNA"/>
</dbReference>
<dbReference type="InterPro" id="IPR036457">
    <property type="entry name" value="PPM-type-like_dom_sf"/>
</dbReference>
<gene>
    <name evidence="2" type="ORF">SNOD_04455</name>
</gene>
<evidence type="ECO:0000313" key="2">
    <source>
        <dbReference type="EMBL" id="AJE39364.1"/>
    </source>
</evidence>
<reference evidence="2 3" key="2">
    <citation type="journal article" date="2016" name="Appl. Microbiol. Biotechnol.">
        <title>Exploiting the genome sequence of Streptomyces nodosus for enhanced antibiotic production.</title>
        <authorList>
            <person name="Sweeney P."/>
            <person name="Murphy C.D."/>
            <person name="Caffrey P."/>
        </authorList>
    </citation>
    <scope>NUCLEOTIDE SEQUENCE [LARGE SCALE GENOMIC DNA]</scope>
    <source>
        <strain evidence="2 3">ATCC 14899</strain>
    </source>
</reference>
<reference evidence="3" key="1">
    <citation type="submission" date="2014-09" db="EMBL/GenBank/DDBJ databases">
        <title>Sequence of the Streptomyces nodosus genome.</title>
        <authorList>
            <person name="Sweeney P."/>
            <person name="Stephens N."/>
            <person name="Murphy C."/>
            <person name="Caffrey P."/>
        </authorList>
    </citation>
    <scope>NUCLEOTIDE SEQUENCE [LARGE SCALE GENOMIC DNA]</scope>
    <source>
        <strain evidence="3">ATCC 14899</strain>
    </source>
</reference>
<dbReference type="Gene3D" id="3.60.40.10">
    <property type="entry name" value="PPM-type phosphatase domain"/>
    <property type="match status" value="1"/>
</dbReference>
<feature type="domain" description="PPM-type phosphatase" evidence="1">
    <location>
        <begin position="2"/>
        <end position="73"/>
    </location>
</feature>
<sequence>MEAGPSLGLGGLPFETAELRLPEGSRLVLCADGLIVGRDRDIGVGLELLREALARPVRTPEETCRAVLEALPPPVRATASPCWSRAPAFSLPGRRPTGTCPARPRPSAGSVCCATAP</sequence>
<accession>A0A0B5D829</accession>
<dbReference type="InterPro" id="IPR001932">
    <property type="entry name" value="PPM-type_phosphatase-like_dom"/>
</dbReference>
<dbReference type="AlphaFoldDB" id="A0A0B5D829"/>
<evidence type="ECO:0000313" key="3">
    <source>
        <dbReference type="Proteomes" id="UP000031526"/>
    </source>
</evidence>
<protein>
    <recommendedName>
        <fullName evidence="1">PPM-type phosphatase domain-containing protein</fullName>
    </recommendedName>
</protein>
<dbReference type="HOGENOM" id="CLU_2083578_0_0_11"/>
<dbReference type="Pfam" id="PF07228">
    <property type="entry name" value="SpoIIE"/>
    <property type="match status" value="1"/>
</dbReference>